<accession>R4UMN4</accession>
<evidence type="ECO:0000313" key="2">
    <source>
        <dbReference type="EMBL" id="AGM26516.1"/>
    </source>
</evidence>
<dbReference type="HOGENOM" id="CLU_2411694_0_0_14"/>
<evidence type="ECO:0008006" key="4">
    <source>
        <dbReference type="Google" id="ProtNLM"/>
    </source>
</evidence>
<name>R4UMN4_9MOLU</name>
<sequence length="92" mass="10139">MNTTLLIALILVAVFGVLTLVSGLWYCWERHQRIKQTPTGVAVDSKQKISVKKLLVKNKALIILLIFSLCLLASVVVMIEGLVIMTPNVYGS</sequence>
<keyword evidence="1" id="KW-0812">Transmembrane</keyword>
<dbReference type="AlphaFoldDB" id="R4UMN4"/>
<gene>
    <name evidence="2" type="ORF">SSYRP_v1c09270</name>
</gene>
<dbReference type="EMBL" id="CP005078">
    <property type="protein sequence ID" value="AGM26516.1"/>
    <property type="molecule type" value="Genomic_DNA"/>
</dbReference>
<evidence type="ECO:0000313" key="3">
    <source>
        <dbReference type="Proteomes" id="UP000013963"/>
    </source>
</evidence>
<reference evidence="2 3" key="1">
    <citation type="journal article" date="2013" name="Genome Biol. Evol.">
        <title>Complete genomes of two dipteran-associated spiroplasmas provided insights into the origin, dynamics, and impacts of viral invasion in spiroplasma.</title>
        <authorList>
            <person name="Ku C."/>
            <person name="Lo W.S."/>
            <person name="Chen L.L."/>
            <person name="Kuo C.H."/>
        </authorList>
    </citation>
    <scope>NUCLEOTIDE SEQUENCE [LARGE SCALE GENOMIC DNA]</scope>
    <source>
        <strain evidence="2">EA-1</strain>
    </source>
</reference>
<keyword evidence="3" id="KW-1185">Reference proteome</keyword>
<dbReference type="STRING" id="1276229.SSYRP_v1c09270"/>
<protein>
    <recommendedName>
        <fullName evidence="4">Transmembrane protein</fullName>
    </recommendedName>
</protein>
<feature type="transmembrane region" description="Helical" evidence="1">
    <location>
        <begin position="6"/>
        <end position="28"/>
    </location>
</feature>
<dbReference type="RefSeq" id="WP_016341156.1">
    <property type="nucleotide sequence ID" value="NC_021284.1"/>
</dbReference>
<proteinExistence type="predicted"/>
<dbReference type="Proteomes" id="UP000013963">
    <property type="component" value="Chromosome"/>
</dbReference>
<dbReference type="PATRIC" id="fig|1276229.3.peg.920"/>
<organism evidence="2 3">
    <name type="scientific">Spiroplasma syrphidicola EA-1</name>
    <dbReference type="NCBI Taxonomy" id="1276229"/>
    <lineage>
        <taxon>Bacteria</taxon>
        <taxon>Bacillati</taxon>
        <taxon>Mycoplasmatota</taxon>
        <taxon>Mollicutes</taxon>
        <taxon>Entomoplasmatales</taxon>
        <taxon>Spiroplasmataceae</taxon>
        <taxon>Spiroplasma</taxon>
    </lineage>
</organism>
<dbReference type="KEGG" id="ssyr:SSYRP_v1c09270"/>
<keyword evidence="1" id="KW-1133">Transmembrane helix</keyword>
<evidence type="ECO:0000256" key="1">
    <source>
        <dbReference type="SAM" id="Phobius"/>
    </source>
</evidence>
<dbReference type="OrthoDB" id="9862168at2"/>
<feature type="transmembrane region" description="Helical" evidence="1">
    <location>
        <begin position="60"/>
        <end position="85"/>
    </location>
</feature>
<keyword evidence="1" id="KW-0472">Membrane</keyword>